<dbReference type="GO" id="GO:0016829">
    <property type="term" value="F:lyase activity"/>
    <property type="evidence" value="ECO:0007669"/>
    <property type="project" value="UniProtKB-KW"/>
</dbReference>
<gene>
    <name evidence="3" type="ORF">GCM10010911_53330</name>
</gene>
<organism evidence="3 4">
    <name type="scientific">Paenibacillus nasutitermitis</name>
    <dbReference type="NCBI Taxonomy" id="1652958"/>
    <lineage>
        <taxon>Bacteria</taxon>
        <taxon>Bacillati</taxon>
        <taxon>Bacillota</taxon>
        <taxon>Bacilli</taxon>
        <taxon>Bacillales</taxon>
        <taxon>Paenibacillaceae</taxon>
        <taxon>Paenibacillus</taxon>
    </lineage>
</organism>
<evidence type="ECO:0008006" key="5">
    <source>
        <dbReference type="Google" id="ProtNLM"/>
    </source>
</evidence>
<dbReference type="Proteomes" id="UP000612456">
    <property type="component" value="Unassembled WGS sequence"/>
</dbReference>
<dbReference type="InterPro" id="IPR050963">
    <property type="entry name" value="Sirohydro_Cobaltochel/CbiX"/>
</dbReference>
<name>A0A917DZR1_9BACL</name>
<dbReference type="Pfam" id="PF01903">
    <property type="entry name" value="CbiX"/>
    <property type="match status" value="2"/>
</dbReference>
<evidence type="ECO:0000313" key="4">
    <source>
        <dbReference type="Proteomes" id="UP000612456"/>
    </source>
</evidence>
<evidence type="ECO:0000313" key="3">
    <source>
        <dbReference type="EMBL" id="GGD88154.1"/>
    </source>
</evidence>
<keyword evidence="4" id="KW-1185">Reference proteome</keyword>
<evidence type="ECO:0000256" key="2">
    <source>
        <dbReference type="ARBA" id="ARBA00023239"/>
    </source>
</evidence>
<dbReference type="PANTHER" id="PTHR33542:SF3">
    <property type="entry name" value="SIROHYDROCHLORIN FERROCHELATASE, CHLOROPLASTIC"/>
    <property type="match status" value="1"/>
</dbReference>
<dbReference type="InterPro" id="IPR002762">
    <property type="entry name" value="CbiX-like"/>
</dbReference>
<dbReference type="GO" id="GO:0046872">
    <property type="term" value="F:metal ion binding"/>
    <property type="evidence" value="ECO:0007669"/>
    <property type="project" value="UniProtKB-KW"/>
</dbReference>
<sequence>MRPGVLVISHGSREAQWVQLVDDAVNSASSRVRWRPEGIQGRQQAEGSGAAWEALSPARAAGEKRLELSVARGGQAVPVISSFLEIVGGRLIQDGIDQLEAEGVTHIYVLPLFVSSGSTHVDDIAQAFGLPPVSSRRPGELARFRWKEETRIRFGLPIDDDPQIAGMLLANIRGLSEAPERERLLLVAHGSREAVFHGRWRSGLQQLLQRLLQLGGFAGGDTAMLLPNQAACRLGAMRRKEPQQAVIVVPLFLSEGYFTRTVIPSRLGDLAYRYNGRALLPSPGIAGWMEEQINGWLAGFGENAPAVRDSDPQRFV</sequence>
<reference evidence="3" key="1">
    <citation type="journal article" date="2014" name="Int. J. Syst. Evol. Microbiol.">
        <title>Complete genome sequence of Corynebacterium casei LMG S-19264T (=DSM 44701T), isolated from a smear-ripened cheese.</title>
        <authorList>
            <consortium name="US DOE Joint Genome Institute (JGI-PGF)"/>
            <person name="Walter F."/>
            <person name="Albersmeier A."/>
            <person name="Kalinowski J."/>
            <person name="Ruckert C."/>
        </authorList>
    </citation>
    <scope>NUCLEOTIDE SEQUENCE</scope>
    <source>
        <strain evidence="3">CGMCC 1.15178</strain>
    </source>
</reference>
<evidence type="ECO:0000256" key="1">
    <source>
        <dbReference type="ARBA" id="ARBA00022723"/>
    </source>
</evidence>
<dbReference type="EMBL" id="BMHP01000004">
    <property type="protein sequence ID" value="GGD88154.1"/>
    <property type="molecule type" value="Genomic_DNA"/>
</dbReference>
<keyword evidence="1" id="KW-0479">Metal-binding</keyword>
<comment type="caution">
    <text evidence="3">The sequence shown here is derived from an EMBL/GenBank/DDBJ whole genome shotgun (WGS) entry which is preliminary data.</text>
</comment>
<dbReference type="PANTHER" id="PTHR33542">
    <property type="entry name" value="SIROHYDROCHLORIN FERROCHELATASE, CHLOROPLASTIC"/>
    <property type="match status" value="1"/>
</dbReference>
<dbReference type="AlphaFoldDB" id="A0A917DZR1"/>
<dbReference type="Gene3D" id="3.40.50.1400">
    <property type="match status" value="2"/>
</dbReference>
<keyword evidence="2" id="KW-0456">Lyase</keyword>
<proteinExistence type="predicted"/>
<accession>A0A917DZR1</accession>
<protein>
    <recommendedName>
        <fullName evidence="5">Cobalamin biosynthesis protein CbiX</fullName>
    </recommendedName>
</protein>
<dbReference type="RefSeq" id="WP_188996803.1">
    <property type="nucleotide sequence ID" value="NZ_BMHP01000004.1"/>
</dbReference>
<dbReference type="SUPFAM" id="SSF53800">
    <property type="entry name" value="Chelatase"/>
    <property type="match status" value="1"/>
</dbReference>
<reference evidence="3" key="2">
    <citation type="submission" date="2020-09" db="EMBL/GenBank/DDBJ databases">
        <authorList>
            <person name="Sun Q."/>
            <person name="Zhou Y."/>
        </authorList>
    </citation>
    <scope>NUCLEOTIDE SEQUENCE</scope>
    <source>
        <strain evidence="3">CGMCC 1.15178</strain>
    </source>
</reference>